<evidence type="ECO:0000256" key="3">
    <source>
        <dbReference type="ARBA" id="ARBA00011738"/>
    </source>
</evidence>
<accession>A0A9P8PKF8</accession>
<keyword evidence="7 11" id="KW-0186">Copper</keyword>
<dbReference type="InterPro" id="IPR015800">
    <property type="entry name" value="Cu_amine_oxidase_N2"/>
</dbReference>
<dbReference type="PANTHER" id="PTHR10638">
    <property type="entry name" value="COPPER AMINE OXIDASE"/>
    <property type="match status" value="1"/>
</dbReference>
<dbReference type="PANTHER" id="PTHR10638:SF33">
    <property type="entry name" value="AMINE OXIDASE"/>
    <property type="match status" value="1"/>
</dbReference>
<dbReference type="OrthoDB" id="5379943at2759"/>
<evidence type="ECO:0000259" key="12">
    <source>
        <dbReference type="Pfam" id="PF01179"/>
    </source>
</evidence>
<organism evidence="14 15">
    <name type="scientific">Wickerhamomyces mucosus</name>
    <dbReference type="NCBI Taxonomy" id="1378264"/>
    <lineage>
        <taxon>Eukaryota</taxon>
        <taxon>Fungi</taxon>
        <taxon>Dikarya</taxon>
        <taxon>Ascomycota</taxon>
        <taxon>Saccharomycotina</taxon>
        <taxon>Saccharomycetes</taxon>
        <taxon>Phaffomycetales</taxon>
        <taxon>Wickerhamomycetaceae</taxon>
        <taxon>Wickerhamomyces</taxon>
    </lineage>
</organism>
<evidence type="ECO:0000256" key="1">
    <source>
        <dbReference type="ARBA" id="ARBA00001935"/>
    </source>
</evidence>
<keyword evidence="5 9" id="KW-0801">TPQ</keyword>
<dbReference type="EMBL" id="JAEUBF010001041">
    <property type="protein sequence ID" value="KAH3673165.1"/>
    <property type="molecule type" value="Genomic_DNA"/>
</dbReference>
<dbReference type="FunFam" id="2.70.98.20:FF:000001">
    <property type="entry name" value="Amine oxidase"/>
    <property type="match status" value="1"/>
</dbReference>
<dbReference type="InterPro" id="IPR036460">
    <property type="entry name" value="Cu_amine_oxidase_C_sf"/>
</dbReference>
<dbReference type="PROSITE" id="PS01164">
    <property type="entry name" value="COPPER_AMINE_OXID_1"/>
    <property type="match status" value="1"/>
</dbReference>
<proteinExistence type="inferred from homology"/>
<evidence type="ECO:0000259" key="13">
    <source>
        <dbReference type="Pfam" id="PF02727"/>
    </source>
</evidence>
<keyword evidence="6 11" id="KW-0560">Oxidoreductase</keyword>
<dbReference type="EC" id="1.4.3.-" evidence="11"/>
<evidence type="ECO:0000256" key="4">
    <source>
        <dbReference type="ARBA" id="ARBA00022723"/>
    </source>
</evidence>
<keyword evidence="15" id="KW-1185">Reference proteome</keyword>
<comment type="cofactor">
    <cofactor evidence="1">
        <name>Cu cation</name>
        <dbReference type="ChEBI" id="CHEBI:23378"/>
    </cofactor>
</comment>
<gene>
    <name evidence="14" type="ORF">WICMUC_003849</name>
</gene>
<dbReference type="Gene3D" id="2.70.98.20">
    <property type="entry name" value="Copper amine oxidase, catalytic domain"/>
    <property type="match status" value="1"/>
</dbReference>
<reference evidence="14" key="2">
    <citation type="submission" date="2021-01" db="EMBL/GenBank/DDBJ databases">
        <authorList>
            <person name="Schikora-Tamarit M.A."/>
        </authorList>
    </citation>
    <scope>NUCLEOTIDE SEQUENCE</scope>
    <source>
        <strain evidence="14">CBS6341</strain>
    </source>
</reference>
<dbReference type="PROSITE" id="PS01165">
    <property type="entry name" value="COPPER_AMINE_OXID_2"/>
    <property type="match status" value="1"/>
</dbReference>
<dbReference type="GO" id="GO:0008131">
    <property type="term" value="F:primary methylamine oxidase activity"/>
    <property type="evidence" value="ECO:0007669"/>
    <property type="project" value="InterPro"/>
</dbReference>
<dbReference type="Proteomes" id="UP000769528">
    <property type="component" value="Unassembled WGS sequence"/>
</dbReference>
<dbReference type="Pfam" id="PF01179">
    <property type="entry name" value="Cu_amine_oxid"/>
    <property type="match status" value="1"/>
</dbReference>
<evidence type="ECO:0000256" key="10">
    <source>
        <dbReference type="PIRSR" id="PIRSR600269-51"/>
    </source>
</evidence>
<feature type="domain" description="Copper amine oxidase catalytic" evidence="12">
    <location>
        <begin position="255"/>
        <end position="658"/>
    </location>
</feature>
<comment type="cofactor">
    <cofactor evidence="11">
        <name>Cu cation</name>
        <dbReference type="ChEBI" id="CHEBI:23378"/>
    </cofactor>
    <text evidence="11">Contains 1 topaquinone per subunit.</text>
</comment>
<dbReference type="InterPro" id="IPR000269">
    <property type="entry name" value="Cu_amine_oxidase"/>
</dbReference>
<feature type="active site" description="Schiff-base intermediate with substrate; via topaquinone" evidence="9">
    <location>
        <position position="414"/>
    </location>
</feature>
<dbReference type="InterPro" id="IPR049948">
    <property type="entry name" value="Cu_Am_ox_TPQ-bd"/>
</dbReference>
<evidence type="ECO:0000256" key="6">
    <source>
        <dbReference type="ARBA" id="ARBA00023002"/>
    </source>
</evidence>
<dbReference type="SUPFAM" id="SSF54416">
    <property type="entry name" value="Amine oxidase N-terminal region"/>
    <property type="match status" value="2"/>
</dbReference>
<dbReference type="GO" id="GO:0009308">
    <property type="term" value="P:amine metabolic process"/>
    <property type="evidence" value="ECO:0007669"/>
    <property type="project" value="UniProtKB-UniRule"/>
</dbReference>
<comment type="PTM">
    <text evidence="10 11">Topaquinone (TPQ) is generated by copper-dependent autoxidation of a specific tyrosyl residue.</text>
</comment>
<dbReference type="InterPro" id="IPR015798">
    <property type="entry name" value="Cu_amine_oxidase_C"/>
</dbReference>
<evidence type="ECO:0000256" key="2">
    <source>
        <dbReference type="ARBA" id="ARBA00007983"/>
    </source>
</evidence>
<evidence type="ECO:0000256" key="9">
    <source>
        <dbReference type="PIRSR" id="PIRSR600269-50"/>
    </source>
</evidence>
<comment type="caution">
    <text evidence="14">The sequence shown here is derived from an EMBL/GenBank/DDBJ whole genome shotgun (WGS) entry which is preliminary data.</text>
</comment>
<sequence>MNSRVSFIKLNQEIYFKRSRSKYIENTAIMTSPFAPLSAQEIKLASTIIRDGHDSAVRFKTISHYEAPKEQIVNYLEKNGPAPDRKARVYTYSGEGKKYNSIINLTQQKVEKSEIVPEEIQFPMTDYDQKMAEHVCENHPKILAEVAKCKLPKGAKVIADPWCYGTDDPNETRRLFQCYFYVVFSDHPEANHYANPLPFSPVLDGETFELLWISKLPLEEGFADQDAETQPVENFLSNDYHIEAQESVRSDLKPLQIVQEEGPSFTVAPENKVHWQKWDFTVGWNAREGAVLYDVKFDGRPIFYRVSISDMTVPYADPRPPFHRKQAFDLGDVGFGVTANSLGLGCDCLGHIKYFDGWLANAAGDPVLMKNVVCMHEVDNGIQWKHTNYRTPEISSVVRKRELIIQTVATVANYEYIVMLIFDQAANLRIDIRATGILSTAPSKDGIKLPFATRLGPNVQAPYHQHVFSLRLDPAIDGYKGNSVVYEDVVPFEESDNIPDPYGCGFKVNQTTIKKPGFVDEDVQKGRYIKIVNPNKINPVSLKPVGYRLWHITSQPILMKPNSYNVKRAEFGLHPFWVTKYQDDELFVAGEFTNQSQVDTGLGIWSKRDENVENDDPVLWHTFSLTHIPRPEDFPVMPVDMLSLELKPSGFFEKNPCLDVPRSNQKVNKSVLIKDTCCKI</sequence>
<dbReference type="InterPro" id="IPR049947">
    <property type="entry name" value="Cu_Am_Ox_Cu-bd"/>
</dbReference>
<dbReference type="InterPro" id="IPR016182">
    <property type="entry name" value="Cu_amine_oxidase_N-reg"/>
</dbReference>
<dbReference type="AlphaFoldDB" id="A0A9P8PKF8"/>
<dbReference type="Gene3D" id="3.10.450.40">
    <property type="match status" value="2"/>
</dbReference>
<evidence type="ECO:0000256" key="5">
    <source>
        <dbReference type="ARBA" id="ARBA00022772"/>
    </source>
</evidence>
<feature type="active site" description="Proton acceptor" evidence="9">
    <location>
        <position position="329"/>
    </location>
</feature>
<dbReference type="SUPFAM" id="SSF49998">
    <property type="entry name" value="Amine oxidase catalytic domain"/>
    <property type="match status" value="1"/>
</dbReference>
<comment type="subunit">
    <text evidence="3">Homodimer.</text>
</comment>
<dbReference type="Pfam" id="PF02727">
    <property type="entry name" value="Cu_amine_oxidN2"/>
    <property type="match status" value="1"/>
</dbReference>
<reference evidence="14" key="1">
    <citation type="journal article" date="2021" name="Open Biol.">
        <title>Shared evolutionary footprints suggest mitochondrial oxidative damage underlies multiple complex I losses in fungi.</title>
        <authorList>
            <person name="Schikora-Tamarit M.A."/>
            <person name="Marcet-Houben M."/>
            <person name="Nosek J."/>
            <person name="Gabaldon T."/>
        </authorList>
    </citation>
    <scope>NUCLEOTIDE SEQUENCE</scope>
    <source>
        <strain evidence="14">CBS6341</strain>
    </source>
</reference>
<evidence type="ECO:0000313" key="14">
    <source>
        <dbReference type="EMBL" id="KAH3673165.1"/>
    </source>
</evidence>
<evidence type="ECO:0000256" key="11">
    <source>
        <dbReference type="RuleBase" id="RU000672"/>
    </source>
</evidence>
<name>A0A9P8PKF8_9ASCO</name>
<evidence type="ECO:0000313" key="15">
    <source>
        <dbReference type="Proteomes" id="UP000769528"/>
    </source>
</evidence>
<keyword evidence="8" id="KW-1015">Disulfide bond</keyword>
<dbReference type="GO" id="GO:0005507">
    <property type="term" value="F:copper ion binding"/>
    <property type="evidence" value="ECO:0007669"/>
    <property type="project" value="InterPro"/>
</dbReference>
<keyword evidence="4 11" id="KW-0479">Metal-binding</keyword>
<feature type="modified residue" description="2',4',5'-topaquinone" evidence="10">
    <location>
        <position position="414"/>
    </location>
</feature>
<evidence type="ECO:0000256" key="7">
    <source>
        <dbReference type="ARBA" id="ARBA00023008"/>
    </source>
</evidence>
<feature type="domain" description="Copper amine oxidase N2-terminal" evidence="13">
    <location>
        <begin position="33"/>
        <end position="114"/>
    </location>
</feature>
<comment type="similarity">
    <text evidence="2 11">Belongs to the copper/topaquinone oxidase family.</text>
</comment>
<protein>
    <recommendedName>
        <fullName evidence="11">Amine oxidase</fullName>
        <ecNumber evidence="11">1.4.3.-</ecNumber>
    </recommendedName>
</protein>
<evidence type="ECO:0000256" key="8">
    <source>
        <dbReference type="ARBA" id="ARBA00023157"/>
    </source>
</evidence>
<dbReference type="GO" id="GO:0048038">
    <property type="term" value="F:quinone binding"/>
    <property type="evidence" value="ECO:0007669"/>
    <property type="project" value="InterPro"/>
</dbReference>